<evidence type="ECO:0000313" key="2">
    <source>
        <dbReference type="EMBL" id="GAU23114.1"/>
    </source>
</evidence>
<gene>
    <name evidence="2" type="ORF">TSUD_305610</name>
</gene>
<keyword evidence="3" id="KW-1185">Reference proteome</keyword>
<sequence>MKNPCYRHSQPPQQPPCSDVLASPLSLHPKGENKSLKETLMAAALSLWCILCDWLDLIHLYINFEMWCRKYRKTYPSLKEKLYRFTVFKKTFEEDASMPNGYGDLTEDELEDRLRFGYYDDSDSDSENEFYESLRKRPGNTYRVYKENDKVLVHCSGPNTFRDSVIKEEKLYERLRKNPGSTYQVFKENGGPCWVHCLANENLADQTPNES</sequence>
<dbReference type="AlphaFoldDB" id="A0A2Z6LU94"/>
<proteinExistence type="predicted"/>
<accession>A0A2Z6LU94</accession>
<dbReference type="InterPro" id="IPR013201">
    <property type="entry name" value="Prot_inhib_I29"/>
</dbReference>
<dbReference type="Pfam" id="PF08246">
    <property type="entry name" value="Inhibitor_I29"/>
    <property type="match status" value="1"/>
</dbReference>
<reference evidence="3" key="1">
    <citation type="journal article" date="2017" name="Front. Plant Sci.">
        <title>Climate Clever Clovers: New Paradigm to Reduce the Environmental Footprint of Ruminants by Breeding Low Methanogenic Forages Utilizing Haplotype Variation.</title>
        <authorList>
            <person name="Kaur P."/>
            <person name="Appels R."/>
            <person name="Bayer P.E."/>
            <person name="Keeble-Gagnere G."/>
            <person name="Wang J."/>
            <person name="Hirakawa H."/>
            <person name="Shirasawa K."/>
            <person name="Vercoe P."/>
            <person name="Stefanova K."/>
            <person name="Durmic Z."/>
            <person name="Nichols P."/>
            <person name="Revell C."/>
            <person name="Isobe S.N."/>
            <person name="Edwards D."/>
            <person name="Erskine W."/>
        </authorList>
    </citation>
    <scope>NUCLEOTIDE SEQUENCE [LARGE SCALE GENOMIC DNA]</scope>
    <source>
        <strain evidence="3">cv. Daliak</strain>
    </source>
</reference>
<name>A0A2Z6LU94_TRISU</name>
<dbReference type="EMBL" id="DF973264">
    <property type="protein sequence ID" value="GAU23114.1"/>
    <property type="molecule type" value="Genomic_DNA"/>
</dbReference>
<feature type="domain" description="Cathepsin propeptide inhibitor" evidence="1">
    <location>
        <begin position="64"/>
        <end position="110"/>
    </location>
</feature>
<dbReference type="SUPFAM" id="SSF54001">
    <property type="entry name" value="Cysteine proteinases"/>
    <property type="match status" value="1"/>
</dbReference>
<organism evidence="2 3">
    <name type="scientific">Trifolium subterraneum</name>
    <name type="common">Subterranean clover</name>
    <dbReference type="NCBI Taxonomy" id="3900"/>
    <lineage>
        <taxon>Eukaryota</taxon>
        <taxon>Viridiplantae</taxon>
        <taxon>Streptophyta</taxon>
        <taxon>Embryophyta</taxon>
        <taxon>Tracheophyta</taxon>
        <taxon>Spermatophyta</taxon>
        <taxon>Magnoliopsida</taxon>
        <taxon>eudicotyledons</taxon>
        <taxon>Gunneridae</taxon>
        <taxon>Pentapetalae</taxon>
        <taxon>rosids</taxon>
        <taxon>fabids</taxon>
        <taxon>Fabales</taxon>
        <taxon>Fabaceae</taxon>
        <taxon>Papilionoideae</taxon>
        <taxon>50 kb inversion clade</taxon>
        <taxon>NPAAA clade</taxon>
        <taxon>Hologalegina</taxon>
        <taxon>IRL clade</taxon>
        <taxon>Trifolieae</taxon>
        <taxon>Trifolium</taxon>
    </lineage>
</organism>
<dbReference type="OrthoDB" id="681865at2759"/>
<dbReference type="Proteomes" id="UP000242715">
    <property type="component" value="Unassembled WGS sequence"/>
</dbReference>
<dbReference type="InterPro" id="IPR038765">
    <property type="entry name" value="Papain-like_cys_pep_sf"/>
</dbReference>
<evidence type="ECO:0000259" key="1">
    <source>
        <dbReference type="SMART" id="SM00848"/>
    </source>
</evidence>
<evidence type="ECO:0000313" key="3">
    <source>
        <dbReference type="Proteomes" id="UP000242715"/>
    </source>
</evidence>
<protein>
    <recommendedName>
        <fullName evidence="1">Cathepsin propeptide inhibitor domain-containing protein</fullName>
    </recommendedName>
</protein>
<dbReference type="SMART" id="SM00848">
    <property type="entry name" value="Inhibitor_I29"/>
    <property type="match status" value="1"/>
</dbReference>